<dbReference type="EMBL" id="JAPMLT010000004">
    <property type="protein sequence ID" value="MCX7570334.1"/>
    <property type="molecule type" value="Genomic_DNA"/>
</dbReference>
<proteinExistence type="predicted"/>
<dbReference type="PROSITE" id="PS00626">
    <property type="entry name" value="RCC1_2"/>
    <property type="match status" value="1"/>
</dbReference>
<dbReference type="InterPro" id="IPR000408">
    <property type="entry name" value="Reg_chr_condens"/>
</dbReference>
<dbReference type="SUPFAM" id="SSF50346">
    <property type="entry name" value="PRC-barrel domain"/>
    <property type="match status" value="2"/>
</dbReference>
<dbReference type="Proteomes" id="UP001208017">
    <property type="component" value="Unassembled WGS sequence"/>
</dbReference>
<organism evidence="2 3">
    <name type="scientific">Tumebacillus lacus</name>
    <dbReference type="NCBI Taxonomy" id="2995335"/>
    <lineage>
        <taxon>Bacteria</taxon>
        <taxon>Bacillati</taxon>
        <taxon>Bacillota</taxon>
        <taxon>Bacilli</taxon>
        <taxon>Bacillales</taxon>
        <taxon>Alicyclobacillaceae</taxon>
        <taxon>Tumebacillus</taxon>
    </lineage>
</organism>
<evidence type="ECO:0000259" key="1">
    <source>
        <dbReference type="Pfam" id="PF05239"/>
    </source>
</evidence>
<dbReference type="InterPro" id="IPR011033">
    <property type="entry name" value="PRC_barrel-like_sf"/>
</dbReference>
<feature type="domain" description="PRC-barrel" evidence="1">
    <location>
        <begin position="3"/>
        <end position="70"/>
    </location>
</feature>
<dbReference type="Gene3D" id="2.30.30.240">
    <property type="entry name" value="PRC-barrel domain"/>
    <property type="match status" value="2"/>
</dbReference>
<gene>
    <name evidence="2" type="ORF">OS242_10200</name>
</gene>
<dbReference type="RefSeq" id="WP_267151581.1">
    <property type="nucleotide sequence ID" value="NZ_JAPMLT010000004.1"/>
</dbReference>
<dbReference type="Pfam" id="PF05239">
    <property type="entry name" value="PRC"/>
    <property type="match status" value="2"/>
</dbReference>
<reference evidence="2 3" key="1">
    <citation type="submission" date="2022-11" db="EMBL/GenBank/DDBJ databases">
        <title>Study of microbial diversity in lake waters.</title>
        <authorList>
            <person name="Zhang J."/>
        </authorList>
    </citation>
    <scope>NUCLEOTIDE SEQUENCE [LARGE SCALE GENOMIC DNA]</scope>
    <source>
        <strain evidence="2 3">DT12</strain>
    </source>
</reference>
<protein>
    <submittedName>
        <fullName evidence="2">PRC-barrel domain-containing protein</fullName>
    </submittedName>
</protein>
<accession>A0ABT3X6G3</accession>
<dbReference type="InterPro" id="IPR027275">
    <property type="entry name" value="PRC-brl_dom"/>
</dbReference>
<comment type="caution">
    <text evidence="2">The sequence shown here is derived from an EMBL/GenBank/DDBJ whole genome shotgun (WGS) entry which is preliminary data.</text>
</comment>
<name>A0ABT3X6G3_9BACL</name>
<feature type="domain" description="PRC-barrel" evidence="1">
    <location>
        <begin position="94"/>
        <end position="162"/>
    </location>
</feature>
<evidence type="ECO:0000313" key="3">
    <source>
        <dbReference type="Proteomes" id="UP001208017"/>
    </source>
</evidence>
<sequence>MRKARELVGLPVVDLTGGEQLGEVRDVLFAATGRFHSLLLERGGLLFAAKVLPKTSIHKIGQDAVTTDARSSIEVLREEMQSLSSLLEGTHAHFVGKDVLTEAGDLLGTVEDVYLDDNLNTIVGYEISEGFLVDLKEGRKVMRARPEFMIGQDAVLVPDDTELAEEF</sequence>
<keyword evidence="3" id="KW-1185">Reference proteome</keyword>
<evidence type="ECO:0000313" key="2">
    <source>
        <dbReference type="EMBL" id="MCX7570334.1"/>
    </source>
</evidence>